<organism evidence="2 3">
    <name type="scientific">Saponaria officinalis</name>
    <name type="common">Common soapwort</name>
    <name type="synonym">Lychnis saponaria</name>
    <dbReference type="NCBI Taxonomy" id="3572"/>
    <lineage>
        <taxon>Eukaryota</taxon>
        <taxon>Viridiplantae</taxon>
        <taxon>Streptophyta</taxon>
        <taxon>Embryophyta</taxon>
        <taxon>Tracheophyta</taxon>
        <taxon>Spermatophyta</taxon>
        <taxon>Magnoliopsida</taxon>
        <taxon>eudicotyledons</taxon>
        <taxon>Gunneridae</taxon>
        <taxon>Pentapetalae</taxon>
        <taxon>Caryophyllales</taxon>
        <taxon>Caryophyllaceae</taxon>
        <taxon>Caryophylleae</taxon>
        <taxon>Saponaria</taxon>
    </lineage>
</organism>
<evidence type="ECO:0000256" key="1">
    <source>
        <dbReference type="SAM" id="SignalP"/>
    </source>
</evidence>
<dbReference type="Proteomes" id="UP001443914">
    <property type="component" value="Unassembled WGS sequence"/>
</dbReference>
<name>A0AAW1IGC8_SAPOF</name>
<evidence type="ECO:0000313" key="2">
    <source>
        <dbReference type="EMBL" id="KAK9689124.1"/>
    </source>
</evidence>
<accession>A0AAW1IGC8</accession>
<protein>
    <submittedName>
        <fullName evidence="2">Uncharacterized protein</fullName>
    </submittedName>
</protein>
<feature type="chain" id="PRO_5043329324" evidence="1">
    <location>
        <begin position="27"/>
        <end position="89"/>
    </location>
</feature>
<gene>
    <name evidence="2" type="ORF">RND81_09G036700</name>
</gene>
<sequence>MELKIAGLISILLLNVIIIPISSVKGETFSCAPTPAQNEEDCPLKCMKICMFVLGATTKKCNESCGDVCDQLHNLLKKHDKNKQTLPSN</sequence>
<comment type="caution">
    <text evidence="2">The sequence shown here is derived from an EMBL/GenBank/DDBJ whole genome shotgun (WGS) entry which is preliminary data.</text>
</comment>
<reference evidence="2" key="1">
    <citation type="submission" date="2024-03" db="EMBL/GenBank/DDBJ databases">
        <title>WGS assembly of Saponaria officinalis var. Norfolk2.</title>
        <authorList>
            <person name="Jenkins J."/>
            <person name="Shu S."/>
            <person name="Grimwood J."/>
            <person name="Barry K."/>
            <person name="Goodstein D."/>
            <person name="Schmutz J."/>
            <person name="Leebens-Mack J."/>
            <person name="Osbourn A."/>
        </authorList>
    </citation>
    <scope>NUCLEOTIDE SEQUENCE [LARGE SCALE GENOMIC DNA]</scope>
    <source>
        <strain evidence="2">JIC</strain>
    </source>
</reference>
<evidence type="ECO:0000313" key="3">
    <source>
        <dbReference type="Proteomes" id="UP001443914"/>
    </source>
</evidence>
<keyword evidence="3" id="KW-1185">Reference proteome</keyword>
<keyword evidence="1" id="KW-0732">Signal</keyword>
<dbReference type="EMBL" id="JBDFQZ010000009">
    <property type="protein sequence ID" value="KAK9689124.1"/>
    <property type="molecule type" value="Genomic_DNA"/>
</dbReference>
<dbReference type="AlphaFoldDB" id="A0AAW1IGC8"/>
<feature type="signal peptide" evidence="1">
    <location>
        <begin position="1"/>
        <end position="26"/>
    </location>
</feature>
<proteinExistence type="predicted"/>